<gene>
    <name evidence="2" type="ORF">POPTR_013G140000</name>
</gene>
<evidence type="ECO:0000313" key="3">
    <source>
        <dbReference type="Proteomes" id="UP000006729"/>
    </source>
</evidence>
<dbReference type="Proteomes" id="UP000006729">
    <property type="component" value="Chromosome 13"/>
</dbReference>
<dbReference type="AlphaFoldDB" id="A0A2K1Y5I4"/>
<feature type="compositionally biased region" description="Basic and acidic residues" evidence="1">
    <location>
        <begin position="60"/>
        <end position="69"/>
    </location>
</feature>
<protein>
    <submittedName>
        <fullName evidence="2">Uncharacterized protein</fullName>
    </submittedName>
</protein>
<name>A0A2K1Y5I4_POPTR</name>
<proteinExistence type="predicted"/>
<evidence type="ECO:0000256" key="1">
    <source>
        <dbReference type="SAM" id="MobiDB-lite"/>
    </source>
</evidence>
<evidence type="ECO:0000313" key="2">
    <source>
        <dbReference type="EMBL" id="PNT08297.1"/>
    </source>
</evidence>
<feature type="region of interest" description="Disordered" evidence="1">
    <location>
        <begin position="60"/>
        <end position="86"/>
    </location>
</feature>
<dbReference type="EMBL" id="CM009302">
    <property type="protein sequence ID" value="PNT08297.1"/>
    <property type="molecule type" value="Genomic_DNA"/>
</dbReference>
<keyword evidence="3" id="KW-1185">Reference proteome</keyword>
<dbReference type="InParanoid" id="A0A2K1Y5I4"/>
<accession>A0A2K1Y5I4</accession>
<organism evidence="2 3">
    <name type="scientific">Populus trichocarpa</name>
    <name type="common">Western balsam poplar</name>
    <name type="synonym">Populus balsamifera subsp. trichocarpa</name>
    <dbReference type="NCBI Taxonomy" id="3694"/>
    <lineage>
        <taxon>Eukaryota</taxon>
        <taxon>Viridiplantae</taxon>
        <taxon>Streptophyta</taxon>
        <taxon>Embryophyta</taxon>
        <taxon>Tracheophyta</taxon>
        <taxon>Spermatophyta</taxon>
        <taxon>Magnoliopsida</taxon>
        <taxon>eudicotyledons</taxon>
        <taxon>Gunneridae</taxon>
        <taxon>Pentapetalae</taxon>
        <taxon>rosids</taxon>
        <taxon>fabids</taxon>
        <taxon>Malpighiales</taxon>
        <taxon>Salicaceae</taxon>
        <taxon>Saliceae</taxon>
        <taxon>Populus</taxon>
    </lineage>
</organism>
<reference evidence="2 3" key="1">
    <citation type="journal article" date="2006" name="Science">
        <title>The genome of black cottonwood, Populus trichocarpa (Torr. &amp; Gray).</title>
        <authorList>
            <person name="Tuskan G.A."/>
            <person name="Difazio S."/>
            <person name="Jansson S."/>
            <person name="Bohlmann J."/>
            <person name="Grigoriev I."/>
            <person name="Hellsten U."/>
            <person name="Putnam N."/>
            <person name="Ralph S."/>
            <person name="Rombauts S."/>
            <person name="Salamov A."/>
            <person name="Schein J."/>
            <person name="Sterck L."/>
            <person name="Aerts A."/>
            <person name="Bhalerao R.R."/>
            <person name="Bhalerao R.P."/>
            <person name="Blaudez D."/>
            <person name="Boerjan W."/>
            <person name="Brun A."/>
            <person name="Brunner A."/>
            <person name="Busov V."/>
            <person name="Campbell M."/>
            <person name="Carlson J."/>
            <person name="Chalot M."/>
            <person name="Chapman J."/>
            <person name="Chen G.L."/>
            <person name="Cooper D."/>
            <person name="Coutinho P.M."/>
            <person name="Couturier J."/>
            <person name="Covert S."/>
            <person name="Cronk Q."/>
            <person name="Cunningham R."/>
            <person name="Davis J."/>
            <person name="Degroeve S."/>
            <person name="Dejardin A."/>
            <person name="Depamphilis C."/>
            <person name="Detter J."/>
            <person name="Dirks B."/>
            <person name="Dubchak I."/>
            <person name="Duplessis S."/>
            <person name="Ehlting J."/>
            <person name="Ellis B."/>
            <person name="Gendler K."/>
            <person name="Goodstein D."/>
            <person name="Gribskov M."/>
            <person name="Grimwood J."/>
            <person name="Groover A."/>
            <person name="Gunter L."/>
            <person name="Hamberger B."/>
            <person name="Heinze B."/>
            <person name="Helariutta Y."/>
            <person name="Henrissat B."/>
            <person name="Holligan D."/>
            <person name="Holt R."/>
            <person name="Huang W."/>
            <person name="Islam-Faridi N."/>
            <person name="Jones S."/>
            <person name="Jones-Rhoades M."/>
            <person name="Jorgensen R."/>
            <person name="Joshi C."/>
            <person name="Kangasjarvi J."/>
            <person name="Karlsson J."/>
            <person name="Kelleher C."/>
            <person name="Kirkpatrick R."/>
            <person name="Kirst M."/>
            <person name="Kohler A."/>
            <person name="Kalluri U."/>
            <person name="Larimer F."/>
            <person name="Leebens-Mack J."/>
            <person name="Leple J.C."/>
            <person name="Locascio P."/>
            <person name="Lou Y."/>
            <person name="Lucas S."/>
            <person name="Martin F."/>
            <person name="Montanini B."/>
            <person name="Napoli C."/>
            <person name="Nelson D.R."/>
            <person name="Nelson C."/>
            <person name="Nieminen K."/>
            <person name="Nilsson O."/>
            <person name="Pereda V."/>
            <person name="Peter G."/>
            <person name="Philippe R."/>
            <person name="Pilate G."/>
            <person name="Poliakov A."/>
            <person name="Razumovskaya J."/>
            <person name="Richardson P."/>
            <person name="Rinaldi C."/>
            <person name="Ritland K."/>
            <person name="Rouze P."/>
            <person name="Ryaboy D."/>
            <person name="Schmutz J."/>
            <person name="Schrader J."/>
            <person name="Segerman B."/>
            <person name="Shin H."/>
            <person name="Siddiqui A."/>
            <person name="Sterky F."/>
            <person name="Terry A."/>
            <person name="Tsai C.J."/>
            <person name="Uberbacher E."/>
            <person name="Unneberg P."/>
            <person name="Vahala J."/>
            <person name="Wall K."/>
            <person name="Wessler S."/>
            <person name="Yang G."/>
            <person name="Yin T."/>
            <person name="Douglas C."/>
            <person name="Marra M."/>
            <person name="Sandberg G."/>
            <person name="Van de Peer Y."/>
            <person name="Rokhsar D."/>
        </authorList>
    </citation>
    <scope>NUCLEOTIDE SEQUENCE [LARGE SCALE GENOMIC DNA]</scope>
    <source>
        <strain evidence="3">cv. Nisqually</strain>
    </source>
</reference>
<sequence length="86" mass="10643">MYDHTRSDHCPSYLLYVLDSLSCLSRVFQWHVRSSSHYLEKVSHRFRYRYYHYRLDIRHPTRNRNDPMQERSSTTELYPPEPVEHV</sequence>